<dbReference type="AlphaFoldDB" id="A0A2T9ZLB4"/>
<reference evidence="3 4" key="1">
    <citation type="journal article" date="2018" name="MBio">
        <title>Comparative Genomics Reveals the Core Gene Toolbox for the Fungus-Insect Symbiosis.</title>
        <authorList>
            <person name="Wang Y."/>
            <person name="Stata M."/>
            <person name="Wang W."/>
            <person name="Stajich J.E."/>
            <person name="White M.M."/>
            <person name="Moncalvo J.M."/>
        </authorList>
    </citation>
    <scope>NUCLEOTIDE SEQUENCE [LARGE SCALE GENOMIC DNA]</scope>
    <source>
        <strain evidence="3 4">SC-DP-2</strain>
    </source>
</reference>
<dbReference type="Proteomes" id="UP000245609">
    <property type="component" value="Unassembled WGS sequence"/>
</dbReference>
<name>A0A2T9ZLB4_9FUNG</name>
<dbReference type="Pfam" id="PF04851">
    <property type="entry name" value="ResIII"/>
    <property type="match status" value="1"/>
</dbReference>
<dbReference type="PANTHER" id="PTHR47396:SF1">
    <property type="entry name" value="ATP-DEPENDENT HELICASE IRC3-RELATED"/>
    <property type="match status" value="1"/>
</dbReference>
<gene>
    <name evidence="3" type="ORF">BB560_000158</name>
</gene>
<dbReference type="GO" id="GO:0005524">
    <property type="term" value="F:ATP binding"/>
    <property type="evidence" value="ECO:0007669"/>
    <property type="project" value="InterPro"/>
</dbReference>
<accession>A0A2T9ZLB4</accession>
<proteinExistence type="predicted"/>
<evidence type="ECO:0000313" key="4">
    <source>
        <dbReference type="Proteomes" id="UP000245609"/>
    </source>
</evidence>
<sequence length="304" mass="34279">MIISINDRTFTTLFSSSRLYTQFILNRFIKLSFISPFPEKNKPLHGLFLKGKYIRCRNDPKFLFPPKLNTFTNTFKRELQSLAGEKPSALNDSGNDQNTIHIVNPENDTSQALRPYQQDCINATLDAINNGVRRIAVSLPVGSGKTVVFANLIKKIPSWKASAKKALVLAHRDELLNQAHFQISRINPDLRVEILNDSLVQTNNVDILIASVPALGRSDSTKLADLKPELFKCVIIDEAHHSAALSYRKIVDHFDISKYDPKSLGPIIWGCSATLSRHDGLSLSAVFDKIVYNKDFLEMIEEKW</sequence>
<dbReference type="InterPro" id="IPR027417">
    <property type="entry name" value="P-loop_NTPase"/>
</dbReference>
<feature type="domain" description="Helicase ATP-binding" evidence="2">
    <location>
        <begin position="126"/>
        <end position="293"/>
    </location>
</feature>
<dbReference type="SUPFAM" id="SSF52540">
    <property type="entry name" value="P-loop containing nucleoside triphosphate hydrolases"/>
    <property type="match status" value="1"/>
</dbReference>
<dbReference type="GO" id="GO:0000403">
    <property type="term" value="F:Y-form DNA binding"/>
    <property type="evidence" value="ECO:0007669"/>
    <property type="project" value="TreeGrafter"/>
</dbReference>
<dbReference type="STRING" id="133381.A0A2T9ZLB4"/>
<dbReference type="InterPro" id="IPR014001">
    <property type="entry name" value="Helicase_ATP-bd"/>
</dbReference>
<dbReference type="SMART" id="SM00487">
    <property type="entry name" value="DEXDc"/>
    <property type="match status" value="1"/>
</dbReference>
<dbReference type="GO" id="GO:0036121">
    <property type="term" value="F:double-stranded DNA helicase activity"/>
    <property type="evidence" value="ECO:0007669"/>
    <property type="project" value="TreeGrafter"/>
</dbReference>
<keyword evidence="1" id="KW-0347">Helicase</keyword>
<dbReference type="GO" id="GO:0032042">
    <property type="term" value="P:mitochondrial DNA metabolic process"/>
    <property type="evidence" value="ECO:0007669"/>
    <property type="project" value="TreeGrafter"/>
</dbReference>
<dbReference type="PROSITE" id="PS51192">
    <property type="entry name" value="HELICASE_ATP_BIND_1"/>
    <property type="match status" value="1"/>
</dbReference>
<evidence type="ECO:0000256" key="1">
    <source>
        <dbReference type="ARBA" id="ARBA00022806"/>
    </source>
</evidence>
<dbReference type="InterPro" id="IPR006935">
    <property type="entry name" value="Helicase/UvrB_N"/>
</dbReference>
<dbReference type="OrthoDB" id="5593905at2759"/>
<comment type="caution">
    <text evidence="3">The sequence shown here is derived from an EMBL/GenBank/DDBJ whole genome shotgun (WGS) entry which is preliminary data.</text>
</comment>
<dbReference type="PANTHER" id="PTHR47396">
    <property type="entry name" value="TYPE I RESTRICTION ENZYME ECOKI R PROTEIN"/>
    <property type="match status" value="1"/>
</dbReference>
<dbReference type="GO" id="GO:0070125">
    <property type="term" value="P:mitochondrial translational elongation"/>
    <property type="evidence" value="ECO:0007669"/>
    <property type="project" value="TreeGrafter"/>
</dbReference>
<evidence type="ECO:0000313" key="3">
    <source>
        <dbReference type="EMBL" id="PVV05327.1"/>
    </source>
</evidence>
<dbReference type="InterPro" id="IPR050742">
    <property type="entry name" value="Helicase_Restrict-Modif_Enz"/>
</dbReference>
<dbReference type="Gene3D" id="3.40.50.300">
    <property type="entry name" value="P-loop containing nucleotide triphosphate hydrolases"/>
    <property type="match status" value="1"/>
</dbReference>
<keyword evidence="1" id="KW-0378">Hydrolase</keyword>
<dbReference type="GO" id="GO:0005759">
    <property type="term" value="C:mitochondrial matrix"/>
    <property type="evidence" value="ECO:0007669"/>
    <property type="project" value="TreeGrafter"/>
</dbReference>
<keyword evidence="1" id="KW-0547">Nucleotide-binding</keyword>
<keyword evidence="4" id="KW-1185">Reference proteome</keyword>
<dbReference type="GO" id="GO:0061749">
    <property type="term" value="F:forked DNA-dependent helicase activity"/>
    <property type="evidence" value="ECO:0007669"/>
    <property type="project" value="TreeGrafter"/>
</dbReference>
<dbReference type="EMBL" id="MBFS01000015">
    <property type="protein sequence ID" value="PVV05327.1"/>
    <property type="molecule type" value="Genomic_DNA"/>
</dbReference>
<evidence type="ECO:0000259" key="2">
    <source>
        <dbReference type="PROSITE" id="PS51192"/>
    </source>
</evidence>
<keyword evidence="1" id="KW-0067">ATP-binding</keyword>
<protein>
    <recommendedName>
        <fullName evidence="2">Helicase ATP-binding domain-containing protein</fullName>
    </recommendedName>
</protein>
<dbReference type="GO" id="GO:0016787">
    <property type="term" value="F:hydrolase activity"/>
    <property type="evidence" value="ECO:0007669"/>
    <property type="project" value="InterPro"/>
</dbReference>
<organism evidence="3 4">
    <name type="scientific">Smittium megazygosporum</name>
    <dbReference type="NCBI Taxonomy" id="133381"/>
    <lineage>
        <taxon>Eukaryota</taxon>
        <taxon>Fungi</taxon>
        <taxon>Fungi incertae sedis</taxon>
        <taxon>Zoopagomycota</taxon>
        <taxon>Kickxellomycotina</taxon>
        <taxon>Harpellomycetes</taxon>
        <taxon>Harpellales</taxon>
        <taxon>Legeriomycetaceae</taxon>
        <taxon>Smittium</taxon>
    </lineage>
</organism>